<organism evidence="1 2">
    <name type="scientific">Hyaloscypha bicolor E</name>
    <dbReference type="NCBI Taxonomy" id="1095630"/>
    <lineage>
        <taxon>Eukaryota</taxon>
        <taxon>Fungi</taxon>
        <taxon>Dikarya</taxon>
        <taxon>Ascomycota</taxon>
        <taxon>Pezizomycotina</taxon>
        <taxon>Leotiomycetes</taxon>
        <taxon>Helotiales</taxon>
        <taxon>Hyaloscyphaceae</taxon>
        <taxon>Hyaloscypha</taxon>
        <taxon>Hyaloscypha bicolor</taxon>
    </lineage>
</organism>
<dbReference type="RefSeq" id="XP_024739565.1">
    <property type="nucleotide sequence ID" value="XM_024886619.1"/>
</dbReference>
<dbReference type="AlphaFoldDB" id="A0A2J6TI27"/>
<sequence>MASPKRGISTLNQNGERISTSRNGFIEVIILDATDVGSAREPTAYTSPESLQALILLIATHQLLTGSLQLVSAGEVKRYSEDSKGFPTNYIGRPGHIPPPASKSYGLPSFGIEGSDTLENSQAVQSPITTSYGTTDGEIDFQNPLPSREFKEATVLEFFAIFSKRSGLNTGLLQKLTFIVAFADYLRLVNQSDDERQWLNLKRRLSYLFKEAVAKRPQETEFEVWVVEDSDLAGF</sequence>
<dbReference type="EMBL" id="KZ613783">
    <property type="protein sequence ID" value="PMD62661.1"/>
    <property type="molecule type" value="Genomic_DNA"/>
</dbReference>
<dbReference type="InParanoid" id="A0A2J6TI27"/>
<evidence type="ECO:0000313" key="2">
    <source>
        <dbReference type="Proteomes" id="UP000235371"/>
    </source>
</evidence>
<gene>
    <name evidence="1" type="ORF">K444DRAFT_661764</name>
</gene>
<reference evidence="1 2" key="1">
    <citation type="submission" date="2016-04" db="EMBL/GenBank/DDBJ databases">
        <title>A degradative enzymes factory behind the ericoid mycorrhizal symbiosis.</title>
        <authorList>
            <consortium name="DOE Joint Genome Institute"/>
            <person name="Martino E."/>
            <person name="Morin E."/>
            <person name="Grelet G."/>
            <person name="Kuo A."/>
            <person name="Kohler A."/>
            <person name="Daghino S."/>
            <person name="Barry K."/>
            <person name="Choi C."/>
            <person name="Cichocki N."/>
            <person name="Clum A."/>
            <person name="Copeland A."/>
            <person name="Hainaut M."/>
            <person name="Haridas S."/>
            <person name="Labutti K."/>
            <person name="Lindquist E."/>
            <person name="Lipzen A."/>
            <person name="Khouja H.-R."/>
            <person name="Murat C."/>
            <person name="Ohm R."/>
            <person name="Olson A."/>
            <person name="Spatafora J."/>
            <person name="Veneault-Fourrey C."/>
            <person name="Henrissat B."/>
            <person name="Grigoriev I."/>
            <person name="Martin F."/>
            <person name="Perotto S."/>
        </authorList>
    </citation>
    <scope>NUCLEOTIDE SEQUENCE [LARGE SCALE GENOMIC DNA]</scope>
    <source>
        <strain evidence="1 2">E</strain>
    </source>
</reference>
<dbReference type="Proteomes" id="UP000235371">
    <property type="component" value="Unassembled WGS sequence"/>
</dbReference>
<protein>
    <submittedName>
        <fullName evidence="1">Uncharacterized protein</fullName>
    </submittedName>
</protein>
<accession>A0A2J6TI27</accession>
<dbReference type="OrthoDB" id="3561054at2759"/>
<dbReference type="GeneID" id="36594696"/>
<name>A0A2J6TI27_9HELO</name>
<proteinExistence type="predicted"/>
<keyword evidence="2" id="KW-1185">Reference proteome</keyword>
<evidence type="ECO:0000313" key="1">
    <source>
        <dbReference type="EMBL" id="PMD62661.1"/>
    </source>
</evidence>